<comment type="similarity">
    <text evidence="2">Belongs to the SusD family.</text>
</comment>
<reference evidence="8 9" key="1">
    <citation type="journal article" date="2017" name="Genome Announc.">
        <title>Twelve Complete Reference Genomes of Clinical Isolates in the Capnocytophaga Genus.</title>
        <authorList>
            <person name="Villarma A."/>
            <person name="Gulvik C.A."/>
            <person name="Rowe L.A."/>
            <person name="Sheth M."/>
            <person name="Juieng P."/>
            <person name="Nicholson A.C."/>
            <person name="Loparev V.N."/>
            <person name="McQuiston J.R."/>
        </authorList>
    </citation>
    <scope>NUCLEOTIDE SEQUENCE [LARGE SCALE GENOMIC DNA]</scope>
    <source>
        <strain evidence="8 9">G7591</strain>
    </source>
</reference>
<feature type="domain" description="SusD-like N-terminal" evidence="7">
    <location>
        <begin position="92"/>
        <end position="216"/>
    </location>
</feature>
<dbReference type="Proteomes" id="UP000242855">
    <property type="component" value="Chromosome"/>
</dbReference>
<dbReference type="Pfam" id="PF14322">
    <property type="entry name" value="SusD-like_3"/>
    <property type="match status" value="1"/>
</dbReference>
<dbReference type="SUPFAM" id="SSF48452">
    <property type="entry name" value="TPR-like"/>
    <property type="match status" value="1"/>
</dbReference>
<dbReference type="GeneID" id="96781718"/>
<evidence type="ECO:0000256" key="4">
    <source>
        <dbReference type="ARBA" id="ARBA00023136"/>
    </source>
</evidence>
<feature type="domain" description="RagB/SusD" evidence="6">
    <location>
        <begin position="308"/>
        <end position="583"/>
    </location>
</feature>
<dbReference type="AlphaFoldDB" id="A0A250E6F6"/>
<dbReference type="KEGG" id="ccyn:CGC48_07900"/>
<keyword evidence="4" id="KW-0472">Membrane</keyword>
<dbReference type="InterPro" id="IPR012944">
    <property type="entry name" value="SusD_RagB_dom"/>
</dbReference>
<accession>A0A250E6F6</accession>
<dbReference type="InterPro" id="IPR011990">
    <property type="entry name" value="TPR-like_helical_dom_sf"/>
</dbReference>
<evidence type="ECO:0000256" key="5">
    <source>
        <dbReference type="ARBA" id="ARBA00023237"/>
    </source>
</evidence>
<evidence type="ECO:0000256" key="2">
    <source>
        <dbReference type="ARBA" id="ARBA00006275"/>
    </source>
</evidence>
<gene>
    <name evidence="8" type="ORF">CGC48_07900</name>
</gene>
<evidence type="ECO:0000259" key="7">
    <source>
        <dbReference type="Pfam" id="PF14322"/>
    </source>
</evidence>
<dbReference type="Pfam" id="PF07980">
    <property type="entry name" value="SusD_RagB"/>
    <property type="match status" value="1"/>
</dbReference>
<dbReference type="RefSeq" id="WP_098029152.1">
    <property type="nucleotide sequence ID" value="NZ_BOQH01000002.1"/>
</dbReference>
<evidence type="ECO:0000313" key="8">
    <source>
        <dbReference type="EMBL" id="ATA68562.1"/>
    </source>
</evidence>
<dbReference type="InterPro" id="IPR033985">
    <property type="entry name" value="SusD-like_N"/>
</dbReference>
<comment type="subcellular location">
    <subcellularLocation>
        <location evidence="1">Cell outer membrane</location>
    </subcellularLocation>
</comment>
<keyword evidence="5" id="KW-0998">Cell outer membrane</keyword>
<evidence type="ECO:0000256" key="1">
    <source>
        <dbReference type="ARBA" id="ARBA00004442"/>
    </source>
</evidence>
<protein>
    <submittedName>
        <fullName evidence="8">RagB/SusD family nutrient uptake outer membrane protein</fullName>
    </submittedName>
</protein>
<dbReference type="GO" id="GO:0009279">
    <property type="term" value="C:cell outer membrane"/>
    <property type="evidence" value="ECO:0007669"/>
    <property type="project" value="UniProtKB-SubCell"/>
</dbReference>
<evidence type="ECO:0000259" key="6">
    <source>
        <dbReference type="Pfam" id="PF07980"/>
    </source>
</evidence>
<organism evidence="8 9">
    <name type="scientific">Capnocytophaga cynodegmi</name>
    <dbReference type="NCBI Taxonomy" id="28189"/>
    <lineage>
        <taxon>Bacteria</taxon>
        <taxon>Pseudomonadati</taxon>
        <taxon>Bacteroidota</taxon>
        <taxon>Flavobacteriia</taxon>
        <taxon>Flavobacteriales</taxon>
        <taxon>Flavobacteriaceae</taxon>
        <taxon>Capnocytophaga</taxon>
    </lineage>
</organism>
<evidence type="ECO:0000313" key="9">
    <source>
        <dbReference type="Proteomes" id="UP000242855"/>
    </source>
</evidence>
<keyword evidence="3" id="KW-0732">Signal</keyword>
<proteinExistence type="inferred from homology"/>
<sequence length="583" mass="66913">MKNIFKIVALGALVPFTACQLDETPKDHIRDEDFWKSTNQVRLYANNFYNNYLPGDIRAYHTFGPYGKDADEGSDNMIKVDYDRNNLNGERQIPASDNNNWNWASIRNVNYFLGNYHKVPAKFDEYKKYVGEAYFFKSLLYFSLLKKYGDLPWYEKALTLDDKEELYKERESRYEIAHKMIADLDKAIEYLPAKTAGESFRVNKEIAQLLKARIALYEGTWEKYHAGTPFGVVGKDGSDFLKLAADAADAVINSGAYSLDNEGVENGYWSLFNQTDYSTSREIMLWRKYSPSDGLYTFWARYSRLGLGKGFTKSLIDTYLCTDGKPITSSSLYKGDATLVDVVTNRDPRLNQTMQVNDGKHFITHNSTPPNAFKYPAFYGPNEDKCVTGYQLYKGHNTDQTQQEIGKGSAGYIYFRYAEALLISAEAKAELGTITQMDIDNTINKLRKRVGMPSLNINAIEKDPNWQFPALSPIINEVRRERRVELAIEGYRHDDIWRWAAADELIVGWKPKGAKKAQFAPFIDKEFTQDIYNALLQDSNGYIDPYQKTLPSGYQFKVERDYLLPIPIDQITLNPKLKQNPGW</sequence>
<dbReference type="EMBL" id="CP022378">
    <property type="protein sequence ID" value="ATA68562.1"/>
    <property type="molecule type" value="Genomic_DNA"/>
</dbReference>
<name>A0A250E6F6_9FLAO</name>
<dbReference type="Gene3D" id="1.25.40.390">
    <property type="match status" value="1"/>
</dbReference>
<evidence type="ECO:0000256" key="3">
    <source>
        <dbReference type="ARBA" id="ARBA00022729"/>
    </source>
</evidence>